<organism evidence="1 2">
    <name type="scientific">Nitrososphaera viennensis EN76</name>
    <dbReference type="NCBI Taxonomy" id="926571"/>
    <lineage>
        <taxon>Archaea</taxon>
        <taxon>Nitrososphaerota</taxon>
        <taxon>Nitrososphaeria</taxon>
        <taxon>Nitrososphaerales</taxon>
        <taxon>Nitrososphaeraceae</taxon>
        <taxon>Nitrososphaera</taxon>
    </lineage>
</organism>
<name>A0A060HMZ8_9ARCH</name>
<accession>A0A060HMZ8</accession>
<gene>
    <name evidence="1" type="ORF">NVIE_0714</name>
</gene>
<dbReference type="KEGG" id="nvn:NVIE_0714"/>
<dbReference type="AlphaFoldDB" id="A0A060HMZ8"/>
<proteinExistence type="predicted"/>
<reference evidence="1 2" key="1">
    <citation type="journal article" date="2014" name="Int. J. Syst. Evol. Microbiol.">
        <title>Nitrososphaera viennensis gen. nov., sp. nov., an aerobic and mesophilic, ammonia-oxidizing archaeon from soil and a member of the archaeal phylum Thaumarchaeota.</title>
        <authorList>
            <person name="Stieglmeier M."/>
            <person name="Klingl A."/>
            <person name="Alves R.J."/>
            <person name="Rittmann S.K."/>
            <person name="Melcher M."/>
            <person name="Leisch N."/>
            <person name="Schleper C."/>
        </authorList>
    </citation>
    <scope>NUCLEOTIDE SEQUENCE [LARGE SCALE GENOMIC DNA]</scope>
    <source>
        <strain evidence="1">EN76</strain>
    </source>
</reference>
<evidence type="ECO:0000313" key="2">
    <source>
        <dbReference type="Proteomes" id="UP000027093"/>
    </source>
</evidence>
<sequence length="31" mass="3853">MYNFKLGHRQFFFYPKATEFGDLNFDPDMIY</sequence>
<evidence type="ECO:0000313" key="1">
    <source>
        <dbReference type="EMBL" id="AIC14911.1"/>
    </source>
</evidence>
<dbReference type="EMBL" id="CP007536">
    <property type="protein sequence ID" value="AIC14911.1"/>
    <property type="molecule type" value="Genomic_DNA"/>
</dbReference>
<protein>
    <submittedName>
        <fullName evidence="1">Uncharacterized protein</fullName>
    </submittedName>
</protein>
<dbReference type="HOGENOM" id="CLU_3394540_0_0_2"/>
<dbReference type="Proteomes" id="UP000027093">
    <property type="component" value="Chromosome"/>
</dbReference>
<keyword evidence="2" id="KW-1185">Reference proteome</keyword>